<keyword evidence="11" id="KW-1185">Reference proteome</keyword>
<organism evidence="9 11">
    <name type="scientific">Corynebacterium variabile</name>
    <dbReference type="NCBI Taxonomy" id="1727"/>
    <lineage>
        <taxon>Bacteria</taxon>
        <taxon>Bacillati</taxon>
        <taxon>Actinomycetota</taxon>
        <taxon>Actinomycetes</taxon>
        <taxon>Mycobacteriales</taxon>
        <taxon>Corynebacteriaceae</taxon>
        <taxon>Corynebacterium</taxon>
    </lineage>
</organism>
<dbReference type="Pfam" id="PF00860">
    <property type="entry name" value="Xan_ur_permease"/>
    <property type="match status" value="1"/>
</dbReference>
<reference evidence="11" key="1">
    <citation type="submission" date="2015-11" db="EMBL/GenBank/DDBJ databases">
        <authorList>
            <person name="Dugat-Bony E."/>
        </authorList>
    </citation>
    <scope>NUCLEOTIDE SEQUENCE [LARGE SCALE GENOMIC DNA]</scope>
    <source>
        <strain evidence="11">Mu292</strain>
    </source>
</reference>
<feature type="transmembrane region" description="Helical" evidence="8">
    <location>
        <begin position="143"/>
        <end position="165"/>
    </location>
</feature>
<dbReference type="Proteomes" id="UP000182498">
    <property type="component" value="Unassembled WGS sequence"/>
</dbReference>
<reference evidence="9" key="2">
    <citation type="submission" date="2015-11" db="EMBL/GenBank/DDBJ databases">
        <authorList>
            <person name="Zhang Y."/>
            <person name="Guo Z."/>
        </authorList>
    </citation>
    <scope>NUCLEOTIDE SEQUENCE [LARGE SCALE GENOMIC DNA]</scope>
    <source>
        <strain evidence="9">Mu292</strain>
    </source>
</reference>
<feature type="transmembrane region" description="Helical" evidence="8">
    <location>
        <begin position="382"/>
        <end position="403"/>
    </location>
</feature>
<dbReference type="PANTHER" id="PTHR42810">
    <property type="entry name" value="PURINE PERMEASE C1399.01C-RELATED"/>
    <property type="match status" value="1"/>
</dbReference>
<dbReference type="GeneID" id="82887629"/>
<evidence type="ECO:0000256" key="3">
    <source>
        <dbReference type="ARBA" id="ARBA00022448"/>
    </source>
</evidence>
<feature type="transmembrane region" description="Helical" evidence="8">
    <location>
        <begin position="200"/>
        <end position="220"/>
    </location>
</feature>
<proteinExistence type="inferred from homology"/>
<dbReference type="NCBIfam" id="TIGR00801">
    <property type="entry name" value="ncs2"/>
    <property type="match status" value="1"/>
</dbReference>
<feature type="transmembrane region" description="Helical" evidence="8">
    <location>
        <begin position="69"/>
        <end position="88"/>
    </location>
</feature>
<dbReference type="AlphaFoldDB" id="A0A0X2NL66"/>
<evidence type="ECO:0000256" key="5">
    <source>
        <dbReference type="ARBA" id="ARBA00022692"/>
    </source>
</evidence>
<dbReference type="OMA" id="VRIWMDA"/>
<keyword evidence="3" id="KW-0813">Transport</keyword>
<evidence type="ECO:0000256" key="6">
    <source>
        <dbReference type="ARBA" id="ARBA00022989"/>
    </source>
</evidence>
<keyword evidence="4" id="KW-1003">Cell membrane</keyword>
<feature type="transmembrane region" description="Helical" evidence="8">
    <location>
        <begin position="409"/>
        <end position="428"/>
    </location>
</feature>
<dbReference type="InterPro" id="IPR006042">
    <property type="entry name" value="Xan_ur_permease"/>
</dbReference>
<comment type="subcellular location">
    <subcellularLocation>
        <location evidence="1">Cell membrane</location>
        <topology evidence="1">Multi-pass membrane protein</topology>
    </subcellularLocation>
</comment>
<keyword evidence="5 8" id="KW-0812">Transmembrane</keyword>
<dbReference type="EMBL" id="BJNT01000011">
    <property type="protein sequence ID" value="GEC86176.1"/>
    <property type="molecule type" value="Genomic_DNA"/>
</dbReference>
<evidence type="ECO:0000256" key="1">
    <source>
        <dbReference type="ARBA" id="ARBA00004651"/>
    </source>
</evidence>
<dbReference type="Proteomes" id="UP000319986">
    <property type="component" value="Unassembled WGS sequence"/>
</dbReference>
<dbReference type="RefSeq" id="WP_014010122.1">
    <property type="nucleotide sequence ID" value="NZ_BJNT01000011.1"/>
</dbReference>
<feature type="transmembrane region" description="Helical" evidence="8">
    <location>
        <begin position="243"/>
        <end position="260"/>
    </location>
</feature>
<evidence type="ECO:0000256" key="4">
    <source>
        <dbReference type="ARBA" id="ARBA00022475"/>
    </source>
</evidence>
<accession>A0A0X2NL66</accession>
<dbReference type="EMBL" id="FAUH01000004">
    <property type="protein sequence ID" value="CUU65468.1"/>
    <property type="molecule type" value="Genomic_DNA"/>
</dbReference>
<evidence type="ECO:0000256" key="7">
    <source>
        <dbReference type="ARBA" id="ARBA00023136"/>
    </source>
</evidence>
<reference evidence="10 12" key="3">
    <citation type="submission" date="2019-06" db="EMBL/GenBank/DDBJ databases">
        <title>Whole genome shotgun sequence of Corynebacterium variabile NBRC 15286.</title>
        <authorList>
            <person name="Hosoyama A."/>
            <person name="Uohara A."/>
            <person name="Ohji S."/>
            <person name="Ichikawa N."/>
        </authorList>
    </citation>
    <scope>NUCLEOTIDE SEQUENCE [LARGE SCALE GENOMIC DNA]</scope>
    <source>
        <strain evidence="10 12">NBRC 15286</strain>
    </source>
</reference>
<dbReference type="OrthoDB" id="9779092at2"/>
<feature type="transmembrane region" description="Helical" evidence="8">
    <location>
        <begin position="177"/>
        <end position="193"/>
    </location>
</feature>
<feature type="transmembrane region" description="Helical" evidence="8">
    <location>
        <begin position="115"/>
        <end position="136"/>
    </location>
</feature>
<evidence type="ECO:0000313" key="11">
    <source>
        <dbReference type="Proteomes" id="UP000182498"/>
    </source>
</evidence>
<dbReference type="PANTHER" id="PTHR42810:SF4">
    <property type="entry name" value="URIC ACID TRANSPORTER UACT"/>
    <property type="match status" value="1"/>
</dbReference>
<keyword evidence="7 8" id="KW-0472">Membrane</keyword>
<evidence type="ECO:0000313" key="9">
    <source>
        <dbReference type="EMBL" id="CUU65468.1"/>
    </source>
</evidence>
<feature type="transmembrane region" description="Helical" evidence="8">
    <location>
        <begin position="93"/>
        <end position="109"/>
    </location>
</feature>
<gene>
    <name evidence="10" type="ORF">CVA01_14900</name>
    <name evidence="9" type="ORF">CVAR292_00787</name>
</gene>
<name>A0A0X2NL66_9CORY</name>
<evidence type="ECO:0000256" key="2">
    <source>
        <dbReference type="ARBA" id="ARBA00008821"/>
    </source>
</evidence>
<keyword evidence="6 8" id="KW-1133">Transmembrane helix</keyword>
<dbReference type="GO" id="GO:0042907">
    <property type="term" value="F:xanthine transmembrane transporter activity"/>
    <property type="evidence" value="ECO:0007669"/>
    <property type="project" value="TreeGrafter"/>
</dbReference>
<sequence>MTESRENSTGDAPVRTQVWKLHGDGRHVRPGAVVAPDERLSWPRTVGIGMQHVIAMFGSTLLVPTITGFPVNTTLLFSGVGTMVFLLLTRNKVPSYLGSSFAFIAPLAASQADGFAAQLGGIVVVGVILFLVGLAVQAAGRRIIDAVMPPAVTGAIVAMIGLNLAPNAAGNFGEQPLVAAVTLAAVLLFTVAGRGMIGRLGILFGVVIGWAFAAVSGNLADGASDMIREADWVGLPHFETPEFQLNAILLTLPVIVVLIAENVGHVKAVAGMTGRNLDDRQGAALMADGVVTALAGGFGGSGTTTYAENIGVMAATRVYSTAAYWVAAFTAAALAFVPKFGAVIQTIPTGVLGGAAMVLYGMIGLLGVRIWQENKVNLAHPLNLTTASVAMIAGIGNLTLTFGDLTLEGIAWGSVGMIVGYPLLRWLFEHVGEGRDTRVRGYTLEG</sequence>
<feature type="transmembrane region" description="Helical" evidence="8">
    <location>
        <begin position="322"/>
        <end position="344"/>
    </location>
</feature>
<evidence type="ECO:0000256" key="8">
    <source>
        <dbReference type="SAM" id="Phobius"/>
    </source>
</evidence>
<evidence type="ECO:0000313" key="12">
    <source>
        <dbReference type="Proteomes" id="UP000319986"/>
    </source>
</evidence>
<dbReference type="GO" id="GO:0005886">
    <property type="term" value="C:plasma membrane"/>
    <property type="evidence" value="ECO:0007669"/>
    <property type="project" value="UniProtKB-SubCell"/>
</dbReference>
<comment type="similarity">
    <text evidence="2">Belongs to the nucleobase:cation symporter-2 (NCS2) (TC 2.A.40) family.</text>
</comment>
<evidence type="ECO:0000313" key="10">
    <source>
        <dbReference type="EMBL" id="GEC86176.1"/>
    </source>
</evidence>
<feature type="transmembrane region" description="Helical" evidence="8">
    <location>
        <begin position="350"/>
        <end position="370"/>
    </location>
</feature>
<protein>
    <submittedName>
        <fullName evidence="10">Nitrate reductase</fullName>
    </submittedName>
    <submittedName>
        <fullName evidence="9">Uracil-xanthine permease</fullName>
    </submittedName>
</protein>
<dbReference type="InterPro" id="IPR006043">
    <property type="entry name" value="NCS2"/>
</dbReference>